<feature type="region of interest" description="Disordered" evidence="4">
    <location>
        <begin position="736"/>
        <end position="780"/>
    </location>
</feature>
<dbReference type="CDD" id="cd04458">
    <property type="entry name" value="CSP_CDS"/>
    <property type="match status" value="1"/>
</dbReference>
<reference evidence="6" key="1">
    <citation type="journal article" date="2020" name="Cell">
        <title>Large-Scale Comparative Analyses of Tick Genomes Elucidate Their Genetic Diversity and Vector Capacities.</title>
        <authorList>
            <consortium name="Tick Genome and Microbiome Consortium (TIGMIC)"/>
            <person name="Jia N."/>
            <person name="Wang J."/>
            <person name="Shi W."/>
            <person name="Du L."/>
            <person name="Sun Y."/>
            <person name="Zhan W."/>
            <person name="Jiang J.F."/>
            <person name="Wang Q."/>
            <person name="Zhang B."/>
            <person name="Ji P."/>
            <person name="Bell-Sakyi L."/>
            <person name="Cui X.M."/>
            <person name="Yuan T.T."/>
            <person name="Jiang B.G."/>
            <person name="Yang W.F."/>
            <person name="Lam T.T."/>
            <person name="Chang Q.C."/>
            <person name="Ding S.J."/>
            <person name="Wang X.J."/>
            <person name="Zhu J.G."/>
            <person name="Ruan X.D."/>
            <person name="Zhao L."/>
            <person name="Wei J.T."/>
            <person name="Ye R.Z."/>
            <person name="Que T.C."/>
            <person name="Du C.H."/>
            <person name="Zhou Y.H."/>
            <person name="Cheng J.X."/>
            <person name="Dai P.F."/>
            <person name="Guo W.B."/>
            <person name="Han X.H."/>
            <person name="Huang E.J."/>
            <person name="Li L.F."/>
            <person name="Wei W."/>
            <person name="Gao Y.C."/>
            <person name="Liu J.Z."/>
            <person name="Shao H.Z."/>
            <person name="Wang X."/>
            <person name="Wang C.C."/>
            <person name="Yang T.C."/>
            <person name="Huo Q.B."/>
            <person name="Li W."/>
            <person name="Chen H.Y."/>
            <person name="Chen S.E."/>
            <person name="Zhou L.G."/>
            <person name="Ni X.B."/>
            <person name="Tian J.H."/>
            <person name="Sheng Y."/>
            <person name="Liu T."/>
            <person name="Pan Y.S."/>
            <person name="Xia L.Y."/>
            <person name="Li J."/>
            <person name="Zhao F."/>
            <person name="Cao W.C."/>
        </authorList>
    </citation>
    <scope>NUCLEOTIDE SEQUENCE</scope>
    <source>
        <strain evidence="6">Rmic-2018</strain>
    </source>
</reference>
<proteinExistence type="predicted"/>
<dbReference type="GO" id="GO:0003676">
    <property type="term" value="F:nucleic acid binding"/>
    <property type="evidence" value="ECO:0007669"/>
    <property type="project" value="InterPro"/>
</dbReference>
<feature type="region of interest" description="Disordered" evidence="4">
    <location>
        <begin position="1"/>
        <end position="102"/>
    </location>
</feature>
<dbReference type="Gene3D" id="2.20.100.10">
    <property type="entry name" value="Thrombospondin type-1 (TSP1) repeat"/>
    <property type="match status" value="8"/>
</dbReference>
<evidence type="ECO:0000256" key="4">
    <source>
        <dbReference type="SAM" id="MobiDB-lite"/>
    </source>
</evidence>
<name>A0A9J6DN63_RHIMP</name>
<feature type="compositionally biased region" description="Basic and acidic residues" evidence="4">
    <location>
        <begin position="916"/>
        <end position="931"/>
    </location>
</feature>
<sequence length="2038" mass="225084">MVRDNSTHREAAATVRRRRRHHRRSSRNVTSADRDPSSQARTDPPSSSSAKTDTSKTESGSRLPPREEWPSHPRTQPVSEVHRSPPTSMPSRTTDEKTTEDRQVINLLKTLMSAMRMLLSNMNTPSAQSALQVLDTLSPVLAALRVHWFSDLETRGSDHIPTYLNIDGFPSLKSSRAVQCTDWQKYKLIMQDYVGASPFNLEDAIKSALQSTTRSLPDCLRLKFNWDKDARLFCPWLPCVMEDGYCGQGWQGRSVRCVDVRGDAVRERHCHRHVRPRAVQPCSMECDDGIGATHRQSLRWQAGEWSPCDDVNGRPHLRSQCRPEARDAEGLARRNVSCVFEPEAGPPRVVDAVACAHLPQPPSEMACAISCPQDCVVTPFEPWPACDNVTSSNSCKVHSVVRRRVVLVGPSNGGAECPALSETKKCPARPGCREWRKRKSRRKAPSTDYVLRVGPWGECQSDYLMTVQPLATEEGSELPVASRQPQLGTRRRKVVCMDSNGVFVDIGKCRQSDGKQRPLPHDAESCVVPVDCGVSPWSPWHLEREGCQLDSGETWHGGQRLRRRMRYVQQLPYGAGRPCPPLVETALQQDRLPLCSSTVVFVCSYMHIANELCGIPQGGGSAMKRTSTCGQPPLLVSCYKRVVVGKPLSTCVRPAIEAIMWVTFFIDETSEEIIFSKYQVQDEAAVDLPRELSSEELVNLVVEKAAVDTTELRRKGAVKVNLRVATFNDLVLEPARRKHSGSRSSTEEKRSCFSRSKSDWSSHQKRITHPGGLPAAVTGTRPLPKITANLAMGEESRFSGRKKPIVAERILGTVKWFNVKNGYGFINRNDTHEDIFVHQTAITRNHPQKLLRSVGEGETVEFDVVVGDKGCEAANVTGPDGEPVQGSPYAADRRPFRPRWIPRRNQRRRGPASRRGRGEDRREEAGNRDSSRSLPPHQDQSDPAPRRWIMDGVGRPYPWRYNQRFRGVRGGNGGSGNRSQEDFQDRGSAPSWQRPPPMYRHPRSHRRRTKSPSKKAGARNRRENEASSGGDSLESPEKAGPVTSVSLTSVSPDWTPVPSYLCTFLPRPSLQEECRVPCPVDCQVSHWSAWGQCLPLIRGSPFPAPEEGYRVRTRRVLTAPSRGGANCPHLKEVESCDRAVLSHWELQPWGPCKPLSEGNCGDGVQTRDARCVFFDGKVVDDAHCIIYESPIMKERECTVPCPDDCALSDWSPWSSCSSLCAERLDYGVQFRNRSILGHAGKGGAPCPRKSELSEKEDCNIVRCSGMYWKTDPWEKCVAENATSRCGRGRQNRAVKCFFKENKVSDKKCSPLKKPANSQPCNVPCPVDCQVTNFSEWRLCRDCGDGTGPVLVRERFVLRRETPGGQPCPWQSLREVKLCGPTGGGPWCMLGRNLHYGRGPYRWSTSPWSQCVLAPDARCGSGHQERNVSCVDSKNIPTEPAMCINLTSAIVNSRASMLSAPPAHRECHVRCHDQCAVSEWSPWSPCPRSDDASICDEDPVSRRTRQLIGVSSPNCLVSLTEERPCPPTQNVKVENADWSDCILHGEALCGAGLRFKMMSASGRTCGSTGFENATCQEPCPIDCVMGEWSPWSRCDAVCGGGTRTRTRRVVRWHQHGGRPCTVVAPNDIETQTDTCIVDCGRNVWLPSGWTPCRPLNMTKKLRCGVEGVRTRSILCMSVLNGDPYQELTEDECDPLQKPPDSEACKLHCPGECVVSEWSQWSSCLDPELGAVITERNRTRRMLRPQRHGRHCPYRLFETDVCLKHHWELGAPGSCVVNGGAPCGSGVSRAPLYCVRDSDGLRVDYKYCDPGADCGFGVRRRDVACYRSDGELVEESFCHLANFTPYVGGPLHLDWLIVGNDVQTEEQCYVPCPQGCALFPWSDWSPCNRNCDTGEIHGVCLTYSWRVLNGTLQCSRSDGVIVEGAGCADRPRPCVPGCPAGARCDPLTGQCSCLRGTVPVFVGPETGASLPSPPSETLPTGGAAGGGGVVVLGGSGGAAGGTLLARCEPIRATMDGAGHASDNHTAAAAGDILLKYYPGE</sequence>
<dbReference type="EMBL" id="JABSTU010000008">
    <property type="protein sequence ID" value="KAH8023476.1"/>
    <property type="molecule type" value="Genomic_DNA"/>
</dbReference>
<dbReference type="InterPro" id="IPR051418">
    <property type="entry name" value="Spondin/Thrombospondin_T1"/>
</dbReference>
<evidence type="ECO:0000256" key="3">
    <source>
        <dbReference type="ARBA" id="ARBA00023180"/>
    </source>
</evidence>
<feature type="compositionally biased region" description="Basic residues" evidence="4">
    <location>
        <begin position="896"/>
        <end position="915"/>
    </location>
</feature>
<keyword evidence="3" id="KW-0325">Glycoprotein</keyword>
<feature type="compositionally biased region" description="Basic and acidic residues" evidence="4">
    <location>
        <begin position="745"/>
        <end position="762"/>
    </location>
</feature>
<dbReference type="InterPro" id="IPR011129">
    <property type="entry name" value="CSD"/>
</dbReference>
<dbReference type="PANTHER" id="PTHR11311:SF15">
    <property type="entry name" value="SPONDIN-2"/>
    <property type="match status" value="1"/>
</dbReference>
<evidence type="ECO:0000256" key="1">
    <source>
        <dbReference type="ARBA" id="ARBA00022729"/>
    </source>
</evidence>
<dbReference type="InterPro" id="IPR036383">
    <property type="entry name" value="TSP1_rpt_sf"/>
</dbReference>
<feature type="region of interest" description="Disordered" evidence="4">
    <location>
        <begin position="964"/>
        <end position="1049"/>
    </location>
</feature>
<protein>
    <recommendedName>
        <fullName evidence="5">CSD domain-containing protein</fullName>
    </recommendedName>
</protein>
<evidence type="ECO:0000313" key="6">
    <source>
        <dbReference type="EMBL" id="KAH8023476.1"/>
    </source>
</evidence>
<dbReference type="InterPro" id="IPR044004">
    <property type="entry name" value="TSP1_spondin_dom"/>
</dbReference>
<dbReference type="InterPro" id="IPR000884">
    <property type="entry name" value="TSP1_rpt"/>
</dbReference>
<feature type="compositionally biased region" description="Low complexity" evidence="4">
    <location>
        <begin position="42"/>
        <end position="52"/>
    </location>
</feature>
<feature type="compositionally biased region" description="Basic and acidic residues" evidence="4">
    <location>
        <begin position="93"/>
        <end position="102"/>
    </location>
</feature>
<dbReference type="Gene3D" id="2.40.50.140">
    <property type="entry name" value="Nucleic acid-binding proteins"/>
    <property type="match status" value="1"/>
</dbReference>
<organism evidence="6 7">
    <name type="scientific">Rhipicephalus microplus</name>
    <name type="common">Cattle tick</name>
    <name type="synonym">Boophilus microplus</name>
    <dbReference type="NCBI Taxonomy" id="6941"/>
    <lineage>
        <taxon>Eukaryota</taxon>
        <taxon>Metazoa</taxon>
        <taxon>Ecdysozoa</taxon>
        <taxon>Arthropoda</taxon>
        <taxon>Chelicerata</taxon>
        <taxon>Arachnida</taxon>
        <taxon>Acari</taxon>
        <taxon>Parasitiformes</taxon>
        <taxon>Ixodida</taxon>
        <taxon>Ixodoidea</taxon>
        <taxon>Ixodidae</taxon>
        <taxon>Rhipicephalinae</taxon>
        <taxon>Rhipicephalus</taxon>
        <taxon>Boophilus</taxon>
    </lineage>
</organism>
<dbReference type="PRINTS" id="PR00050">
    <property type="entry name" value="COLDSHOCK"/>
</dbReference>
<dbReference type="PANTHER" id="PTHR11311">
    <property type="entry name" value="SPONDIN"/>
    <property type="match status" value="1"/>
</dbReference>
<dbReference type="Pfam" id="PF19028">
    <property type="entry name" value="TSP1_spondin"/>
    <property type="match status" value="2"/>
</dbReference>
<dbReference type="SMART" id="SM00357">
    <property type="entry name" value="CSP"/>
    <property type="match status" value="1"/>
</dbReference>
<dbReference type="GO" id="GO:0030036">
    <property type="term" value="P:actin cytoskeleton organization"/>
    <property type="evidence" value="ECO:0007669"/>
    <property type="project" value="TreeGrafter"/>
</dbReference>
<evidence type="ECO:0000259" key="5">
    <source>
        <dbReference type="PROSITE" id="PS51857"/>
    </source>
</evidence>
<dbReference type="FunFam" id="2.20.100.10:FF:000014">
    <property type="entry name" value="Thrombospondin type 1 domain containing 7A"/>
    <property type="match status" value="1"/>
</dbReference>
<reference evidence="6" key="2">
    <citation type="submission" date="2021-09" db="EMBL/GenBank/DDBJ databases">
        <authorList>
            <person name="Jia N."/>
            <person name="Wang J."/>
            <person name="Shi W."/>
            <person name="Du L."/>
            <person name="Sun Y."/>
            <person name="Zhan W."/>
            <person name="Jiang J."/>
            <person name="Wang Q."/>
            <person name="Zhang B."/>
            <person name="Ji P."/>
            <person name="Sakyi L.B."/>
            <person name="Cui X."/>
            <person name="Yuan T."/>
            <person name="Jiang B."/>
            <person name="Yang W."/>
            <person name="Lam T.T.-Y."/>
            <person name="Chang Q."/>
            <person name="Ding S."/>
            <person name="Wang X."/>
            <person name="Zhu J."/>
            <person name="Ruan X."/>
            <person name="Zhao L."/>
            <person name="Wei J."/>
            <person name="Que T."/>
            <person name="Du C."/>
            <person name="Cheng J."/>
            <person name="Dai P."/>
            <person name="Han X."/>
            <person name="Huang E."/>
            <person name="Gao Y."/>
            <person name="Liu J."/>
            <person name="Shao H."/>
            <person name="Ye R."/>
            <person name="Li L."/>
            <person name="Wei W."/>
            <person name="Wang X."/>
            <person name="Wang C."/>
            <person name="Huo Q."/>
            <person name="Li W."/>
            <person name="Guo W."/>
            <person name="Chen H."/>
            <person name="Chen S."/>
            <person name="Zhou L."/>
            <person name="Zhou L."/>
            <person name="Ni X."/>
            <person name="Tian J."/>
            <person name="Zhou Y."/>
            <person name="Sheng Y."/>
            <person name="Liu T."/>
            <person name="Pan Y."/>
            <person name="Xia L."/>
            <person name="Li J."/>
            <person name="Zhao F."/>
            <person name="Cao W."/>
        </authorList>
    </citation>
    <scope>NUCLEOTIDE SEQUENCE</scope>
    <source>
        <strain evidence="6">Rmic-2018</strain>
        <tissue evidence="6">Larvae</tissue>
    </source>
</reference>
<dbReference type="SUPFAM" id="SSF50249">
    <property type="entry name" value="Nucleic acid-binding proteins"/>
    <property type="match status" value="1"/>
</dbReference>
<feature type="region of interest" description="Disordered" evidence="4">
    <location>
        <begin position="873"/>
        <end position="950"/>
    </location>
</feature>
<comment type="caution">
    <text evidence="6">The sequence shown here is derived from an EMBL/GenBank/DDBJ whole genome shotgun (WGS) entry which is preliminary data.</text>
</comment>
<dbReference type="VEuPathDB" id="VectorBase:LOC119171577"/>
<keyword evidence="2" id="KW-1015">Disulfide bond</keyword>
<dbReference type="FunFam" id="2.40.50.140:FF:000274">
    <property type="entry name" value="Mitochondrial RNA binding protein"/>
    <property type="match status" value="1"/>
</dbReference>
<dbReference type="SUPFAM" id="SSF82895">
    <property type="entry name" value="TSP-1 type 1 repeat"/>
    <property type="match status" value="7"/>
</dbReference>
<dbReference type="SMART" id="SM00209">
    <property type="entry name" value="TSP1"/>
    <property type="match status" value="12"/>
</dbReference>
<dbReference type="InterPro" id="IPR012340">
    <property type="entry name" value="NA-bd_OB-fold"/>
</dbReference>
<dbReference type="InterPro" id="IPR019844">
    <property type="entry name" value="CSD_CS"/>
</dbReference>
<evidence type="ECO:0000256" key="2">
    <source>
        <dbReference type="ARBA" id="ARBA00023157"/>
    </source>
</evidence>
<gene>
    <name evidence="6" type="ORF">HPB51_014725</name>
</gene>
<evidence type="ECO:0000313" key="7">
    <source>
        <dbReference type="Proteomes" id="UP000821866"/>
    </source>
</evidence>
<feature type="domain" description="CSD" evidence="5">
    <location>
        <begin position="809"/>
        <end position="878"/>
    </location>
</feature>
<dbReference type="PROSITE" id="PS50092">
    <property type="entry name" value="TSP1"/>
    <property type="match status" value="8"/>
</dbReference>
<dbReference type="VEuPathDB" id="VectorBase:LOC119171578"/>
<accession>A0A9J6DN63</accession>
<dbReference type="GO" id="GO:0005886">
    <property type="term" value="C:plasma membrane"/>
    <property type="evidence" value="ECO:0007669"/>
    <property type="project" value="TreeGrafter"/>
</dbReference>
<feature type="compositionally biased region" description="Basic and acidic residues" evidence="4">
    <location>
        <begin position="1"/>
        <end position="11"/>
    </location>
</feature>
<dbReference type="Pfam" id="PF19030">
    <property type="entry name" value="TSP1_ADAMTS"/>
    <property type="match status" value="1"/>
</dbReference>
<feature type="compositionally biased region" description="Basic residues" evidence="4">
    <location>
        <begin position="1000"/>
        <end position="1019"/>
    </location>
</feature>
<keyword evidence="7" id="KW-1185">Reference proteome</keyword>
<feature type="compositionally biased region" description="Basic residues" evidence="4">
    <location>
        <begin position="15"/>
        <end position="26"/>
    </location>
</feature>
<dbReference type="InterPro" id="IPR002059">
    <property type="entry name" value="CSP_DNA-bd"/>
</dbReference>
<keyword evidence="1" id="KW-0732">Signal</keyword>
<dbReference type="Pfam" id="PF00313">
    <property type="entry name" value="CSD"/>
    <property type="match status" value="1"/>
</dbReference>
<dbReference type="PROSITE" id="PS51857">
    <property type="entry name" value="CSD_2"/>
    <property type="match status" value="1"/>
</dbReference>
<dbReference type="PROSITE" id="PS00352">
    <property type="entry name" value="CSD_1"/>
    <property type="match status" value="1"/>
</dbReference>
<dbReference type="Proteomes" id="UP000821866">
    <property type="component" value="Chromosome 6"/>
</dbReference>